<evidence type="ECO:0000313" key="3">
    <source>
        <dbReference type="Proteomes" id="UP000437131"/>
    </source>
</evidence>
<feature type="region of interest" description="Disordered" evidence="1">
    <location>
        <begin position="78"/>
        <end position="109"/>
    </location>
</feature>
<comment type="caution">
    <text evidence="2">The sequence shown here is derived from an EMBL/GenBank/DDBJ whole genome shotgun (WGS) entry which is preliminary data.</text>
</comment>
<evidence type="ECO:0000256" key="1">
    <source>
        <dbReference type="SAM" id="MobiDB-lite"/>
    </source>
</evidence>
<gene>
    <name evidence="2" type="ORF">GGC33_12905</name>
</gene>
<name>A0A844GXW8_9CHRO</name>
<dbReference type="EMBL" id="WMIA01000017">
    <property type="protein sequence ID" value="MTF39818.1"/>
    <property type="molecule type" value="Genomic_DNA"/>
</dbReference>
<reference evidence="2 3" key="1">
    <citation type="submission" date="2019-11" db="EMBL/GenBank/DDBJ databases">
        <title>Isolation of a new High Light Tolerant Cyanobacteria.</title>
        <authorList>
            <person name="Dobson Z."/>
            <person name="Vaughn N."/>
            <person name="Vaughn M."/>
            <person name="Fromme P."/>
            <person name="Mazor Y."/>
        </authorList>
    </citation>
    <scope>NUCLEOTIDE SEQUENCE [LARGE SCALE GENOMIC DNA]</scope>
    <source>
        <strain evidence="2 3">0216</strain>
    </source>
</reference>
<protein>
    <submittedName>
        <fullName evidence="2">Uncharacterized protein</fullName>
    </submittedName>
</protein>
<sequence>MSEPENLLQKAFYLGVGIAGLAVEKANDALQELKEQTDKLVINGEFPHRLQQIADEMVNKGKMNTEEARKFVDEILQQQNNQKTSKEENSNSSEPRIIEIITEEEEDKA</sequence>
<dbReference type="RefSeq" id="WP_099435540.1">
    <property type="nucleotide sequence ID" value="NZ_WMIA01000017.1"/>
</dbReference>
<dbReference type="Proteomes" id="UP000437131">
    <property type="component" value="Unassembled WGS sequence"/>
</dbReference>
<accession>A0A844GXW8</accession>
<proteinExistence type="predicted"/>
<organism evidence="2 3">
    <name type="scientific">Cyanobacterium aponinum 0216</name>
    <dbReference type="NCBI Taxonomy" id="2676140"/>
    <lineage>
        <taxon>Bacteria</taxon>
        <taxon>Bacillati</taxon>
        <taxon>Cyanobacteriota</taxon>
        <taxon>Cyanophyceae</taxon>
        <taxon>Oscillatoriophycideae</taxon>
        <taxon>Chroococcales</taxon>
        <taxon>Geminocystaceae</taxon>
        <taxon>Cyanobacterium</taxon>
    </lineage>
</organism>
<evidence type="ECO:0000313" key="2">
    <source>
        <dbReference type="EMBL" id="MTF39818.1"/>
    </source>
</evidence>
<dbReference type="AlphaFoldDB" id="A0A844GXW8"/>
<feature type="compositionally biased region" description="Low complexity" evidence="1">
    <location>
        <begin position="90"/>
        <end position="100"/>
    </location>
</feature>